<dbReference type="Proteomes" id="UP001154114">
    <property type="component" value="Chromosome 8"/>
</dbReference>
<accession>A0A9P0C1X2</accession>
<feature type="signal peptide" evidence="1">
    <location>
        <begin position="1"/>
        <end position="20"/>
    </location>
</feature>
<proteinExistence type="predicted"/>
<evidence type="ECO:0000313" key="2">
    <source>
        <dbReference type="EMBL" id="CAH0626879.1"/>
    </source>
</evidence>
<dbReference type="AlphaFoldDB" id="A0A9P0C1X2"/>
<organism evidence="2 3">
    <name type="scientific">Chrysodeixis includens</name>
    <name type="common">Soybean looper</name>
    <name type="synonym">Pseudoplusia includens</name>
    <dbReference type="NCBI Taxonomy" id="689277"/>
    <lineage>
        <taxon>Eukaryota</taxon>
        <taxon>Metazoa</taxon>
        <taxon>Ecdysozoa</taxon>
        <taxon>Arthropoda</taxon>
        <taxon>Hexapoda</taxon>
        <taxon>Insecta</taxon>
        <taxon>Pterygota</taxon>
        <taxon>Neoptera</taxon>
        <taxon>Endopterygota</taxon>
        <taxon>Lepidoptera</taxon>
        <taxon>Glossata</taxon>
        <taxon>Ditrysia</taxon>
        <taxon>Noctuoidea</taxon>
        <taxon>Noctuidae</taxon>
        <taxon>Plusiinae</taxon>
        <taxon>Chrysodeixis</taxon>
    </lineage>
</organism>
<dbReference type="Pfam" id="PF15868">
    <property type="entry name" value="MBF2"/>
    <property type="match status" value="1"/>
</dbReference>
<sequence>MSLKINIFLICVLCVALYSATDLNFGTIGGQLVYQEQVKLGSLPFTVRVKNVFYSSNNTKVIKGISAVDLGNTKAKVKITAGGVNFTFVNVLLNSERGEALNYLVQIYA</sequence>
<feature type="chain" id="PRO_5040178209" description="Salivary secreted peptide" evidence="1">
    <location>
        <begin position="21"/>
        <end position="109"/>
    </location>
</feature>
<dbReference type="EMBL" id="LR824011">
    <property type="protein sequence ID" value="CAH0626879.1"/>
    <property type="molecule type" value="Genomic_DNA"/>
</dbReference>
<keyword evidence="1" id="KW-0732">Signal</keyword>
<reference evidence="2" key="1">
    <citation type="submission" date="2021-12" db="EMBL/GenBank/DDBJ databases">
        <authorList>
            <person name="King R."/>
        </authorList>
    </citation>
    <scope>NUCLEOTIDE SEQUENCE</scope>
</reference>
<protein>
    <recommendedName>
        <fullName evidence="4">Salivary secreted peptide</fullName>
    </recommendedName>
</protein>
<keyword evidence="3" id="KW-1185">Reference proteome</keyword>
<evidence type="ECO:0000256" key="1">
    <source>
        <dbReference type="SAM" id="SignalP"/>
    </source>
</evidence>
<dbReference type="OrthoDB" id="7274000at2759"/>
<evidence type="ECO:0000313" key="3">
    <source>
        <dbReference type="Proteomes" id="UP001154114"/>
    </source>
</evidence>
<dbReference type="InterPro" id="IPR031734">
    <property type="entry name" value="MBF2"/>
</dbReference>
<name>A0A9P0C1X2_CHRIL</name>
<evidence type="ECO:0008006" key="4">
    <source>
        <dbReference type="Google" id="ProtNLM"/>
    </source>
</evidence>
<gene>
    <name evidence="2" type="ORF">CINC_LOCUS12366</name>
</gene>